<dbReference type="GO" id="GO:0006355">
    <property type="term" value="P:regulation of DNA-templated transcription"/>
    <property type="evidence" value="ECO:0007669"/>
    <property type="project" value="InterPro"/>
</dbReference>
<dbReference type="GO" id="GO:0003677">
    <property type="term" value="F:DNA binding"/>
    <property type="evidence" value="ECO:0007669"/>
    <property type="project" value="UniProtKB-UniRule"/>
</dbReference>
<gene>
    <name evidence="4" type="ORF">HNO88_002606</name>
</gene>
<dbReference type="InterPro" id="IPR011990">
    <property type="entry name" value="TPR-like_helical_dom_sf"/>
</dbReference>
<dbReference type="SUPFAM" id="SSF48452">
    <property type="entry name" value="TPR-like"/>
    <property type="match status" value="1"/>
</dbReference>
<dbReference type="Pfam" id="PF00486">
    <property type="entry name" value="Trans_reg_C"/>
    <property type="match status" value="1"/>
</dbReference>
<dbReference type="RefSeq" id="WP_184245799.1">
    <property type="nucleotide sequence ID" value="NZ_JACHLR010000010.1"/>
</dbReference>
<feature type="DNA-binding region" description="OmpR/PhoB-type" evidence="2">
    <location>
        <begin position="66"/>
        <end position="164"/>
    </location>
</feature>
<dbReference type="Proteomes" id="UP000555448">
    <property type="component" value="Unassembled WGS sequence"/>
</dbReference>
<dbReference type="Gene3D" id="1.25.40.10">
    <property type="entry name" value="Tetratricopeptide repeat domain"/>
    <property type="match status" value="1"/>
</dbReference>
<dbReference type="GO" id="GO:0000160">
    <property type="term" value="P:phosphorelay signal transduction system"/>
    <property type="evidence" value="ECO:0007669"/>
    <property type="project" value="InterPro"/>
</dbReference>
<keyword evidence="1 2" id="KW-0238">DNA-binding</keyword>
<dbReference type="Gene3D" id="1.10.10.10">
    <property type="entry name" value="Winged helix-like DNA-binding domain superfamily/Winged helix DNA-binding domain"/>
    <property type="match status" value="1"/>
</dbReference>
<proteinExistence type="predicted"/>
<dbReference type="CDD" id="cd00383">
    <property type="entry name" value="trans_reg_C"/>
    <property type="match status" value="1"/>
</dbReference>
<dbReference type="EMBL" id="JACHLR010000010">
    <property type="protein sequence ID" value="MBB4859277.1"/>
    <property type="molecule type" value="Genomic_DNA"/>
</dbReference>
<evidence type="ECO:0000313" key="4">
    <source>
        <dbReference type="EMBL" id="MBB4859277.1"/>
    </source>
</evidence>
<dbReference type="InterPro" id="IPR036388">
    <property type="entry name" value="WH-like_DNA-bd_sf"/>
</dbReference>
<dbReference type="PROSITE" id="PS51755">
    <property type="entry name" value="OMPR_PHOB"/>
    <property type="match status" value="1"/>
</dbReference>
<keyword evidence="5" id="KW-1185">Reference proteome</keyword>
<reference evidence="4 5" key="1">
    <citation type="submission" date="2020-08" db="EMBL/GenBank/DDBJ databases">
        <title>Functional genomics of gut bacteria from endangered species of beetles.</title>
        <authorList>
            <person name="Carlos-Shanley C."/>
        </authorList>
    </citation>
    <scope>NUCLEOTIDE SEQUENCE [LARGE SCALE GENOMIC DNA]</scope>
    <source>
        <strain evidence="4 5">S00245</strain>
    </source>
</reference>
<protein>
    <submittedName>
        <fullName evidence="4">DNA-binding winged helix-turn-helix (WHTH) protein/tetratricopeptide (TPR) repeat protein</fullName>
    </submittedName>
</protein>
<comment type="caution">
    <text evidence="4">The sequence shown here is derived from an EMBL/GenBank/DDBJ whole genome shotgun (WGS) entry which is preliminary data.</text>
</comment>
<dbReference type="SUPFAM" id="SSF46894">
    <property type="entry name" value="C-terminal effector domain of the bipartite response regulators"/>
    <property type="match status" value="1"/>
</dbReference>
<evidence type="ECO:0000256" key="1">
    <source>
        <dbReference type="ARBA" id="ARBA00023125"/>
    </source>
</evidence>
<evidence type="ECO:0000313" key="5">
    <source>
        <dbReference type="Proteomes" id="UP000555448"/>
    </source>
</evidence>
<organism evidence="4 5">
    <name type="scientific">Novosphingobium chloroacetimidivorans</name>
    <dbReference type="NCBI Taxonomy" id="1428314"/>
    <lineage>
        <taxon>Bacteria</taxon>
        <taxon>Pseudomonadati</taxon>
        <taxon>Pseudomonadota</taxon>
        <taxon>Alphaproteobacteria</taxon>
        <taxon>Sphingomonadales</taxon>
        <taxon>Sphingomonadaceae</taxon>
        <taxon>Novosphingobium</taxon>
    </lineage>
</organism>
<name>A0A7W7KAK6_9SPHN</name>
<feature type="domain" description="OmpR/PhoB-type" evidence="3">
    <location>
        <begin position="66"/>
        <end position="164"/>
    </location>
</feature>
<evidence type="ECO:0000259" key="3">
    <source>
        <dbReference type="PROSITE" id="PS51755"/>
    </source>
</evidence>
<dbReference type="InterPro" id="IPR001867">
    <property type="entry name" value="OmpR/PhoB-type_DNA-bd"/>
</dbReference>
<dbReference type="SMART" id="SM00862">
    <property type="entry name" value="Trans_reg_C"/>
    <property type="match status" value="1"/>
</dbReference>
<accession>A0A7W7KAK6</accession>
<evidence type="ECO:0000256" key="2">
    <source>
        <dbReference type="PROSITE-ProRule" id="PRU01091"/>
    </source>
</evidence>
<sequence>MQFYLPSDLKSLSPPCVSIVAEHPDGNTQTGIGNGGRNGLWCLVAPCPIDTTTQHCGRLGPGETTRMQLRFEDFTLDTSLRELRRLGAEVALPPKVFDLLCHLVQHRDRVVTKDDLLATVWEGRFVSESTLGSHINAVRRVLGDDGVQQRVVRTIARKGFRFVADVTAGEARELIELPRSSAMLTRMAMLSELPSIGVLPFATDTSDWFQRQVAEGIREELLVALTRMPMLDVAALGFGDDPGDRAAGVHYVLAASLRSSGDRFRISVRLLEAATGRHVWADSFMSFRDDPLGIEETVSSRVRIAIGRELERAETERVRRKADAALGAYDHFLLGQALMSRGGRADVERAVSHFHEGIALDPEFGPSYGALAWSYVLRKHGLWMEDVERESAEGARIADIAVRMSDDDPIAMIRGSYALGHFGEDLHICTAYMDKALRADPQSAFGWYLSGGQLLSAGRREEAMRRIGHAARSSPDERERADIEILTTLANLLDGRADAALSHAEAAFALAPRNPRTFGLLAASHAQGGRLTEAARAMHLLRRHSPELRADGVKSWVHLRHRADLEVFVDGLRSAGLPP</sequence>
<dbReference type="InterPro" id="IPR016032">
    <property type="entry name" value="Sig_transdc_resp-reg_C-effctor"/>
</dbReference>
<dbReference type="AlphaFoldDB" id="A0A7W7KAK6"/>